<dbReference type="InterPro" id="IPR029060">
    <property type="entry name" value="PIN-like_dom_sf"/>
</dbReference>
<dbReference type="Pfam" id="PF01850">
    <property type="entry name" value="PIN"/>
    <property type="match status" value="1"/>
</dbReference>
<gene>
    <name evidence="2" type="ORF">B1A_20476</name>
</gene>
<dbReference type="EMBL" id="AUZX01015111">
    <property type="protein sequence ID" value="EQD29879.1"/>
    <property type="molecule type" value="Genomic_DNA"/>
</dbReference>
<comment type="caution">
    <text evidence="2">The sequence shown here is derived from an EMBL/GenBank/DDBJ whole genome shotgun (WGS) entry which is preliminary data.</text>
</comment>
<dbReference type="Gene3D" id="3.40.50.1010">
    <property type="entry name" value="5'-nuclease"/>
    <property type="match status" value="1"/>
</dbReference>
<dbReference type="InterPro" id="IPR002716">
    <property type="entry name" value="PIN_dom"/>
</dbReference>
<dbReference type="SUPFAM" id="SSF88723">
    <property type="entry name" value="PIN domain-like"/>
    <property type="match status" value="1"/>
</dbReference>
<feature type="non-terminal residue" evidence="2">
    <location>
        <position position="83"/>
    </location>
</feature>
<reference evidence="2" key="1">
    <citation type="submission" date="2013-08" db="EMBL/GenBank/DDBJ databases">
        <authorList>
            <person name="Mendez C."/>
            <person name="Richter M."/>
            <person name="Ferrer M."/>
            <person name="Sanchez J."/>
        </authorList>
    </citation>
    <scope>NUCLEOTIDE SEQUENCE</scope>
</reference>
<feature type="domain" description="PIN" evidence="1">
    <location>
        <begin position="4"/>
        <end position="80"/>
    </location>
</feature>
<name>T0ZMB5_9ZZZZ</name>
<evidence type="ECO:0000259" key="1">
    <source>
        <dbReference type="Pfam" id="PF01850"/>
    </source>
</evidence>
<proteinExistence type="predicted"/>
<sequence>MADYVLDSYAVLALLSDEAGAAKVGELLNDKRNRFWMSVVNLGEVYYIVARSSGDIAAEDLMRDIRGQENVSIVDATWDRVRG</sequence>
<evidence type="ECO:0000313" key="2">
    <source>
        <dbReference type="EMBL" id="EQD29879.1"/>
    </source>
</evidence>
<accession>T0ZMB5</accession>
<dbReference type="AlphaFoldDB" id="T0ZMB5"/>
<protein>
    <submittedName>
        <fullName evidence="2">PilT domain-containing protein</fullName>
    </submittedName>
</protein>
<organism evidence="2">
    <name type="scientific">mine drainage metagenome</name>
    <dbReference type="NCBI Taxonomy" id="410659"/>
    <lineage>
        <taxon>unclassified sequences</taxon>
        <taxon>metagenomes</taxon>
        <taxon>ecological metagenomes</taxon>
    </lineage>
</organism>
<reference evidence="2" key="2">
    <citation type="journal article" date="2014" name="ISME J.">
        <title>Microbial stratification in low pH oxic and suboxic macroscopic growths along an acid mine drainage.</title>
        <authorList>
            <person name="Mendez-Garcia C."/>
            <person name="Mesa V."/>
            <person name="Sprenger R.R."/>
            <person name="Richter M."/>
            <person name="Diez M.S."/>
            <person name="Solano J."/>
            <person name="Bargiela R."/>
            <person name="Golyshina O.V."/>
            <person name="Manteca A."/>
            <person name="Ramos J.L."/>
            <person name="Gallego J.R."/>
            <person name="Llorente I."/>
            <person name="Martins Dos Santos V.A."/>
            <person name="Jensen O.N."/>
            <person name="Pelaez A.I."/>
            <person name="Sanchez J."/>
            <person name="Ferrer M."/>
        </authorList>
    </citation>
    <scope>NUCLEOTIDE SEQUENCE</scope>
</reference>